<proteinExistence type="predicted"/>
<organism evidence="2 3">
    <name type="scientific">Nitratireductor aquimarinus</name>
    <dbReference type="NCBI Taxonomy" id="889300"/>
    <lineage>
        <taxon>Bacteria</taxon>
        <taxon>Pseudomonadati</taxon>
        <taxon>Pseudomonadota</taxon>
        <taxon>Alphaproteobacteria</taxon>
        <taxon>Hyphomicrobiales</taxon>
        <taxon>Phyllobacteriaceae</taxon>
        <taxon>Nitratireductor</taxon>
    </lineage>
</organism>
<dbReference type="RefSeq" id="WP_317561823.1">
    <property type="nucleotide sequence ID" value="NZ_JAWLIP010000007.1"/>
</dbReference>
<gene>
    <name evidence="2" type="ORF">R2G56_14960</name>
</gene>
<evidence type="ECO:0000313" key="3">
    <source>
        <dbReference type="Proteomes" id="UP001185659"/>
    </source>
</evidence>
<sequence length="157" mass="16962">MTVSADLMALRALCEGAPASFELLALASGRSERLLRKRAQMEGWKTRDGVQPRARGNRAEVLTGLIFTELERTIERGVRDDTYDKARIDALGSMLKMVEKMRENAAGEQDADAEQAPSDEDMAAALERIDERIRSLAEELAGGLGAGEPSKAVGAGD</sequence>
<reference evidence="2 3" key="1">
    <citation type="submission" date="2023-10" db="EMBL/GenBank/DDBJ databases">
        <authorList>
            <person name="Venkata Ramana C."/>
            <person name="Sasikala C."/>
            <person name="Dhurka M."/>
        </authorList>
    </citation>
    <scope>NUCLEOTIDE SEQUENCE [LARGE SCALE GENOMIC DNA]</scope>
    <source>
        <strain evidence="2 3">KCTC 32151</strain>
    </source>
</reference>
<protein>
    <recommendedName>
        <fullName evidence="4">Terminase small subunit</fullName>
    </recommendedName>
</protein>
<feature type="compositionally biased region" description="Acidic residues" evidence="1">
    <location>
        <begin position="109"/>
        <end position="122"/>
    </location>
</feature>
<evidence type="ECO:0000256" key="1">
    <source>
        <dbReference type="SAM" id="MobiDB-lite"/>
    </source>
</evidence>
<keyword evidence="3" id="KW-1185">Reference proteome</keyword>
<dbReference type="Proteomes" id="UP001185659">
    <property type="component" value="Unassembled WGS sequence"/>
</dbReference>
<evidence type="ECO:0000313" key="2">
    <source>
        <dbReference type="EMBL" id="MDV6227598.1"/>
    </source>
</evidence>
<evidence type="ECO:0008006" key="4">
    <source>
        <dbReference type="Google" id="ProtNLM"/>
    </source>
</evidence>
<dbReference type="EMBL" id="JAWLIP010000007">
    <property type="protein sequence ID" value="MDV6227598.1"/>
    <property type="molecule type" value="Genomic_DNA"/>
</dbReference>
<name>A0ABU4AMY2_9HYPH</name>
<feature type="region of interest" description="Disordered" evidence="1">
    <location>
        <begin position="102"/>
        <end position="122"/>
    </location>
</feature>
<accession>A0ABU4AMY2</accession>
<comment type="caution">
    <text evidence="2">The sequence shown here is derived from an EMBL/GenBank/DDBJ whole genome shotgun (WGS) entry which is preliminary data.</text>
</comment>